<dbReference type="Proteomes" id="UP000294772">
    <property type="component" value="Unassembled WGS sequence"/>
</dbReference>
<dbReference type="PANTHER" id="PTHR43211:SF1">
    <property type="entry name" value="BLL6422 PROTEIN"/>
    <property type="match status" value="1"/>
</dbReference>
<dbReference type="RefSeq" id="WP_104356854.1">
    <property type="nucleotide sequence ID" value="NZ_CALFFA010000021.1"/>
</dbReference>
<dbReference type="InterPro" id="IPR011234">
    <property type="entry name" value="Fumarylacetoacetase-like_C"/>
</dbReference>
<feature type="domain" description="Fumarylacetoacetase N-terminal" evidence="2">
    <location>
        <begin position="1"/>
        <end position="78"/>
    </location>
</feature>
<dbReference type="OrthoDB" id="9775905at2"/>
<evidence type="ECO:0000313" key="3">
    <source>
        <dbReference type="EMBL" id="PPE70302.1"/>
    </source>
</evidence>
<dbReference type="EMBL" id="PSNY01000006">
    <property type="protein sequence ID" value="PPE70302.1"/>
    <property type="molecule type" value="Genomic_DNA"/>
</dbReference>
<name>A0A2S5T5T1_9BURK</name>
<evidence type="ECO:0000313" key="4">
    <source>
        <dbReference type="EMBL" id="TCP07124.1"/>
    </source>
</evidence>
<feature type="domain" description="Fumarylacetoacetase-like C-terminal" evidence="1">
    <location>
        <begin position="84"/>
        <end position="325"/>
    </location>
</feature>
<comment type="caution">
    <text evidence="3">The sequence shown here is derived from an EMBL/GenBank/DDBJ whole genome shotgun (WGS) entry which is preliminary data.</text>
</comment>
<dbReference type="AlphaFoldDB" id="A0A2S5T5T1"/>
<evidence type="ECO:0000313" key="5">
    <source>
        <dbReference type="Proteomes" id="UP000239406"/>
    </source>
</evidence>
<dbReference type="GO" id="GO:0016787">
    <property type="term" value="F:hydrolase activity"/>
    <property type="evidence" value="ECO:0007669"/>
    <property type="project" value="UniProtKB-KW"/>
</dbReference>
<dbReference type="Pfam" id="PF18288">
    <property type="entry name" value="FAA_hydro_N_2"/>
    <property type="match status" value="1"/>
</dbReference>
<sequence length="330" mass="35763">MILATLDNGSRDGELLVVDRERRRAVSAKDVVPTLQAALDDWDACAGDLQALSDALNAGRVAQAFDLARVKLVAPLPRPFAFYDTAAYPEHISVIRQARGATLPADFHERPLMYQSVAAPMMAPDAPIVVDDDASLGVDLEAEIVAIVSDVAPGTTADEAAGKIRLLGLINDVSLRHLVAPELARGFGFLQSKPESAMGPFVVTPDELGPLWNGRMFTGGSYRIHVRGQWLGDLDPGQDVIFDYAQLVAYAARTRHIVAGSLFAAGTLANKDRRHGSGCIAEQRAREQITEGAPRTELLRFGDEVHLEMFDAEGRSVFGAIRQRLQRRTG</sequence>
<reference evidence="3 5" key="1">
    <citation type="submission" date="2018-02" db="EMBL/GenBank/DDBJ databases">
        <title>Reclassifiation of [Polyangium] brachysporum DSM 7029 as Guopingzhaonella breviflexa gen. nov., sp. nov., a member of the family Comamonadaceae.</title>
        <authorList>
            <person name="Tang B."/>
        </authorList>
    </citation>
    <scope>NUCLEOTIDE SEQUENCE [LARGE SCALE GENOMIC DNA]</scope>
    <source>
        <strain evidence="3 5">DSM 15344</strain>
    </source>
</reference>
<keyword evidence="5" id="KW-1185">Reference proteome</keyword>
<proteinExistence type="predicted"/>
<keyword evidence="4" id="KW-0378">Hydrolase</keyword>
<protein>
    <submittedName>
        <fullName evidence="3">2-keto-4-pentenoate hydratase</fullName>
    </submittedName>
    <submittedName>
        <fullName evidence="4">Fumarylacetoacetate (FAA) hydrolase</fullName>
    </submittedName>
</protein>
<evidence type="ECO:0000259" key="1">
    <source>
        <dbReference type="Pfam" id="PF01557"/>
    </source>
</evidence>
<accession>A0A2S5T5T1</accession>
<dbReference type="Pfam" id="PF01557">
    <property type="entry name" value="FAA_hydrolase"/>
    <property type="match status" value="1"/>
</dbReference>
<dbReference type="Proteomes" id="UP000239406">
    <property type="component" value="Unassembled WGS sequence"/>
</dbReference>
<gene>
    <name evidence="3" type="ORF">C1702_06345</name>
    <name evidence="4" type="ORF">EV676_105145</name>
</gene>
<dbReference type="InterPro" id="IPR041072">
    <property type="entry name" value="FAA_hydro_N"/>
</dbReference>
<dbReference type="Gene3D" id="3.90.850.10">
    <property type="entry name" value="Fumarylacetoacetase-like, C-terminal domain"/>
    <property type="match status" value="1"/>
</dbReference>
<evidence type="ECO:0000313" key="6">
    <source>
        <dbReference type="Proteomes" id="UP000294772"/>
    </source>
</evidence>
<reference evidence="4 6" key="2">
    <citation type="submission" date="2019-03" db="EMBL/GenBank/DDBJ databases">
        <title>Genomic Encyclopedia of Type Strains, Phase IV (KMG-IV): sequencing the most valuable type-strain genomes for metagenomic binning, comparative biology and taxonomic classification.</title>
        <authorList>
            <person name="Goeker M."/>
        </authorList>
    </citation>
    <scope>NUCLEOTIDE SEQUENCE [LARGE SCALE GENOMIC DNA]</scope>
    <source>
        <strain evidence="4 6">DSM 15264</strain>
    </source>
</reference>
<dbReference type="PANTHER" id="PTHR43211">
    <property type="entry name" value="FUMARYLACETOACETATE HYDROLASE"/>
    <property type="match status" value="1"/>
</dbReference>
<evidence type="ECO:0000259" key="2">
    <source>
        <dbReference type="Pfam" id="PF18288"/>
    </source>
</evidence>
<dbReference type="InterPro" id="IPR036663">
    <property type="entry name" value="Fumarylacetoacetase_C_sf"/>
</dbReference>
<dbReference type="SUPFAM" id="SSF56529">
    <property type="entry name" value="FAH"/>
    <property type="match status" value="1"/>
</dbReference>
<dbReference type="EMBL" id="SLXF01000005">
    <property type="protein sequence ID" value="TCP07124.1"/>
    <property type="molecule type" value="Genomic_DNA"/>
</dbReference>
<organism evidence="3 5">
    <name type="scientific">Caldimonas thermodepolymerans</name>
    <dbReference type="NCBI Taxonomy" id="215580"/>
    <lineage>
        <taxon>Bacteria</taxon>
        <taxon>Pseudomonadati</taxon>
        <taxon>Pseudomonadota</taxon>
        <taxon>Betaproteobacteria</taxon>
        <taxon>Burkholderiales</taxon>
        <taxon>Sphaerotilaceae</taxon>
        <taxon>Caldimonas</taxon>
    </lineage>
</organism>